<proteinExistence type="predicted"/>
<keyword evidence="2" id="KW-1185">Reference proteome</keyword>
<evidence type="ECO:0000313" key="1">
    <source>
        <dbReference type="EMBL" id="GAA0574996.1"/>
    </source>
</evidence>
<comment type="caution">
    <text evidence="1">The sequence shown here is derived from an EMBL/GenBank/DDBJ whole genome shotgun (WGS) entry which is preliminary data.</text>
</comment>
<dbReference type="EMBL" id="BAAABZ010000099">
    <property type="protein sequence ID" value="GAA0574996.1"/>
    <property type="molecule type" value="Genomic_DNA"/>
</dbReference>
<sequence length="87" mass="9086">MPVSVRVRRPDAAVAAILRSIGQRGRSTSFSFVCKPCAVSWAGAESDCWSCGRPASSKHAYNSSALQVLLAAVEVPGPARAGGRADR</sequence>
<name>A0ABN1EUT2_9ACTN</name>
<dbReference type="Proteomes" id="UP001501576">
    <property type="component" value="Unassembled WGS sequence"/>
</dbReference>
<organism evidence="1 2">
    <name type="scientific">Streptomyces mordarskii</name>
    <dbReference type="NCBI Taxonomy" id="1226758"/>
    <lineage>
        <taxon>Bacteria</taxon>
        <taxon>Bacillati</taxon>
        <taxon>Actinomycetota</taxon>
        <taxon>Actinomycetes</taxon>
        <taxon>Kitasatosporales</taxon>
        <taxon>Streptomycetaceae</taxon>
        <taxon>Streptomyces</taxon>
    </lineage>
</organism>
<accession>A0ABN1EUT2</accession>
<protein>
    <submittedName>
        <fullName evidence="1">Uncharacterized protein</fullName>
    </submittedName>
</protein>
<evidence type="ECO:0000313" key="2">
    <source>
        <dbReference type="Proteomes" id="UP001501576"/>
    </source>
</evidence>
<reference evidence="1 2" key="1">
    <citation type="journal article" date="2019" name="Int. J. Syst. Evol. Microbiol.">
        <title>The Global Catalogue of Microorganisms (GCM) 10K type strain sequencing project: providing services to taxonomists for standard genome sequencing and annotation.</title>
        <authorList>
            <consortium name="The Broad Institute Genomics Platform"/>
            <consortium name="The Broad Institute Genome Sequencing Center for Infectious Disease"/>
            <person name="Wu L."/>
            <person name="Ma J."/>
        </authorList>
    </citation>
    <scope>NUCLEOTIDE SEQUENCE [LARGE SCALE GENOMIC DNA]</scope>
    <source>
        <strain evidence="1 2">JCM 5052</strain>
    </source>
</reference>
<dbReference type="RefSeq" id="WP_346161774.1">
    <property type="nucleotide sequence ID" value="NZ_BAAABZ010000099.1"/>
</dbReference>
<gene>
    <name evidence="1" type="ORF">GCM10010390_92510</name>
</gene>